<dbReference type="PANTHER" id="PTHR47326">
    <property type="entry name" value="TRANSPOSABLE ELEMENT TC3 TRANSPOSASE-LIKE PROTEIN"/>
    <property type="match status" value="1"/>
</dbReference>
<evidence type="ECO:0000313" key="1">
    <source>
        <dbReference type="EMBL" id="KAJ4447378.1"/>
    </source>
</evidence>
<organism evidence="1 2">
    <name type="scientific">Periplaneta americana</name>
    <name type="common">American cockroach</name>
    <name type="synonym">Blatta americana</name>
    <dbReference type="NCBI Taxonomy" id="6978"/>
    <lineage>
        <taxon>Eukaryota</taxon>
        <taxon>Metazoa</taxon>
        <taxon>Ecdysozoa</taxon>
        <taxon>Arthropoda</taxon>
        <taxon>Hexapoda</taxon>
        <taxon>Insecta</taxon>
        <taxon>Pterygota</taxon>
        <taxon>Neoptera</taxon>
        <taxon>Polyneoptera</taxon>
        <taxon>Dictyoptera</taxon>
        <taxon>Blattodea</taxon>
        <taxon>Blattoidea</taxon>
        <taxon>Blattidae</taxon>
        <taxon>Blattinae</taxon>
        <taxon>Periplaneta</taxon>
    </lineage>
</organism>
<gene>
    <name evidence="1" type="ORF">ANN_09384</name>
</gene>
<comment type="caution">
    <text evidence="1">The sequence shown here is derived from an EMBL/GenBank/DDBJ whole genome shotgun (WGS) entry which is preliminary data.</text>
</comment>
<name>A0ABQ8TNE4_PERAM</name>
<dbReference type="Proteomes" id="UP001148838">
    <property type="component" value="Unassembled WGS sequence"/>
</dbReference>
<keyword evidence="2" id="KW-1185">Reference proteome</keyword>
<dbReference type="EMBL" id="JAJSOF020000005">
    <property type="protein sequence ID" value="KAJ4447378.1"/>
    <property type="molecule type" value="Genomic_DNA"/>
</dbReference>
<accession>A0ABQ8TNE4</accession>
<dbReference type="PANTHER" id="PTHR47326:SF1">
    <property type="entry name" value="HTH PSQ-TYPE DOMAIN-CONTAINING PROTEIN"/>
    <property type="match status" value="1"/>
</dbReference>
<proteinExistence type="predicted"/>
<sequence>MIGRSRACSFRKGSSDYNGADDITTSNIGCFIVIYTVATFKRRRPSPAEFRSAPFSRTWDSYNLTWVVESYPPLEEVRLLYRKLMSVGIWMQRYGKSALFTLAVRDFLNFAYPGRWIARGGLIECSARIPDLMPLDYFFRGHIKNLIYETQVIGP</sequence>
<protein>
    <submittedName>
        <fullName evidence="1">Uncharacterized protein</fullName>
    </submittedName>
</protein>
<reference evidence="1 2" key="1">
    <citation type="journal article" date="2022" name="Allergy">
        <title>Genome assembly and annotation of Periplaneta americana reveal a comprehensive cockroach allergen profile.</title>
        <authorList>
            <person name="Wang L."/>
            <person name="Xiong Q."/>
            <person name="Saelim N."/>
            <person name="Wang L."/>
            <person name="Nong W."/>
            <person name="Wan A.T."/>
            <person name="Shi M."/>
            <person name="Liu X."/>
            <person name="Cao Q."/>
            <person name="Hui J.H.L."/>
            <person name="Sookrung N."/>
            <person name="Leung T.F."/>
            <person name="Tungtrongchitr A."/>
            <person name="Tsui S.K.W."/>
        </authorList>
    </citation>
    <scope>NUCLEOTIDE SEQUENCE [LARGE SCALE GENOMIC DNA]</scope>
    <source>
        <strain evidence="1">PWHHKU_190912</strain>
    </source>
</reference>
<evidence type="ECO:0000313" key="2">
    <source>
        <dbReference type="Proteomes" id="UP001148838"/>
    </source>
</evidence>